<dbReference type="SMART" id="SM00313">
    <property type="entry name" value="PXA"/>
    <property type="match status" value="1"/>
</dbReference>
<reference evidence="5" key="1">
    <citation type="submission" date="2023-04" db="EMBL/GenBank/DDBJ databases">
        <title>Ambrosiozyma monospora NBRC 1965.</title>
        <authorList>
            <person name="Ichikawa N."/>
            <person name="Sato H."/>
            <person name="Tonouchi N."/>
        </authorList>
    </citation>
    <scope>NUCLEOTIDE SEQUENCE</scope>
    <source>
        <strain evidence="5">NBRC 1965</strain>
    </source>
</reference>
<gene>
    <name evidence="5" type="ORF">Amon01_000589600</name>
</gene>
<keyword evidence="2" id="KW-0472">Membrane</keyword>
<organism evidence="5 6">
    <name type="scientific">Ambrosiozyma monospora</name>
    <name type="common">Yeast</name>
    <name type="synonym">Endomycopsis monosporus</name>
    <dbReference type="NCBI Taxonomy" id="43982"/>
    <lineage>
        <taxon>Eukaryota</taxon>
        <taxon>Fungi</taxon>
        <taxon>Dikarya</taxon>
        <taxon>Ascomycota</taxon>
        <taxon>Saccharomycotina</taxon>
        <taxon>Pichiomycetes</taxon>
        <taxon>Pichiales</taxon>
        <taxon>Pichiaceae</taxon>
        <taxon>Ambrosiozyma</taxon>
    </lineage>
</organism>
<dbReference type="GO" id="GO:0035091">
    <property type="term" value="F:phosphatidylinositol binding"/>
    <property type="evidence" value="ECO:0007669"/>
    <property type="project" value="TreeGrafter"/>
</dbReference>
<dbReference type="SMART" id="SM00315">
    <property type="entry name" value="RGS"/>
    <property type="match status" value="1"/>
</dbReference>
<dbReference type="Gene3D" id="1.10.167.10">
    <property type="entry name" value="Regulator of G-protein Signalling 4, domain 2"/>
    <property type="match status" value="1"/>
</dbReference>
<dbReference type="PROSITE" id="PS50132">
    <property type="entry name" value="RGS"/>
    <property type="match status" value="1"/>
</dbReference>
<evidence type="ECO:0000259" key="4">
    <source>
        <dbReference type="PROSITE" id="PS51207"/>
    </source>
</evidence>
<keyword evidence="2" id="KW-1133">Transmembrane helix</keyword>
<feature type="compositionally biased region" description="Basic and acidic residues" evidence="1">
    <location>
        <begin position="50"/>
        <end position="67"/>
    </location>
</feature>
<feature type="compositionally biased region" description="Polar residues" evidence="1">
    <location>
        <begin position="700"/>
        <end position="711"/>
    </location>
</feature>
<feature type="domain" description="PXA" evidence="4">
    <location>
        <begin position="190"/>
        <end position="381"/>
    </location>
</feature>
<dbReference type="PANTHER" id="PTHR22775:SF3">
    <property type="entry name" value="SORTING NEXIN-13"/>
    <property type="match status" value="1"/>
</dbReference>
<sequence>MCHKIATTANTRTASLKASAVSKQPKRESTAGADLGTLPMPGGSQITKNATKELKKNDINEKTGSEEDNKDEDSDTDIDDTPFISPLINWQNAFYLFLAIIFTYHLISNFMYLWIGSLIPIVFTLWLSFYIPFSQHSPGSSGKRNVAFDSSMLAAKFPRFKFTSSESWKREEATIKDLNTPEELSIYPENFLINDTLNHIVSLVIRDFVQSWFIKITRDASFTTILQKELGSIIVNLQLRLKSTDFTDLVVFQLVPLFNDHFDKFVLAHEVVKGKKTVVNRSLMNTWDLDNIIATSFNKGKLHPAIRMKSIDRERDVKLYMVGVVGKLIPLIVDESEINSPPVFVLIREIVTNCVLYPVIKLFSDPDFYNKLIVETLGGVMKDRADVKRFRNVLDKQSLEGNQDTQKKKKSKASLMAKYGLTAKSDTTTYERILRKVNGCESKAELQQYKYYYFLKIQKLAKEVDDGVKDGSSERFKVYEQRLQAIHSAAEQRLLALVSMSNSASAPNKPKNGGTGGSSRGGTDSANTSASLIPRINLDLTLSKVLNDPQMLSYFTEFMEQRRRTPLLQYWLIVQGIRDPLENSPLTEQESDSDDEDIISNDAQSKEMAQADDIKQIFYQFFTNKLLKIDSKCFSRVSQFVSHQPYDPQLYTKARRSLLFLQQKIYERMDKSDFVAFRQSEMFLKLLAAESQYLQQQQAIDSHNKSTTSDLQDGLDEEINGDPLANYEEEGESGDENDDLKISAAVMNAVTNALAKITTESPSQFRVPKIQDL</sequence>
<keyword evidence="2" id="KW-0812">Transmembrane</keyword>
<name>A0A9W6Z3U5_AMBMO</name>
<evidence type="ECO:0000259" key="3">
    <source>
        <dbReference type="PROSITE" id="PS50132"/>
    </source>
</evidence>
<proteinExistence type="predicted"/>
<evidence type="ECO:0000313" key="6">
    <source>
        <dbReference type="Proteomes" id="UP001165063"/>
    </source>
</evidence>
<feature type="compositionally biased region" description="Polar residues" evidence="1">
    <location>
        <begin position="7"/>
        <end position="16"/>
    </location>
</feature>
<dbReference type="SUPFAM" id="SSF48097">
    <property type="entry name" value="Regulator of G-protein signaling, RGS"/>
    <property type="match status" value="1"/>
</dbReference>
<evidence type="ECO:0000256" key="2">
    <source>
        <dbReference type="SAM" id="Phobius"/>
    </source>
</evidence>
<dbReference type="Proteomes" id="UP001165063">
    <property type="component" value="Unassembled WGS sequence"/>
</dbReference>
<dbReference type="InterPro" id="IPR036305">
    <property type="entry name" value="RGS_sf"/>
</dbReference>
<evidence type="ECO:0000256" key="1">
    <source>
        <dbReference type="SAM" id="MobiDB-lite"/>
    </source>
</evidence>
<dbReference type="Pfam" id="PF02194">
    <property type="entry name" value="PXA"/>
    <property type="match status" value="1"/>
</dbReference>
<dbReference type="PANTHER" id="PTHR22775">
    <property type="entry name" value="SORTING NEXIN"/>
    <property type="match status" value="1"/>
</dbReference>
<feature type="region of interest" description="Disordered" evidence="1">
    <location>
        <begin position="700"/>
        <end position="739"/>
    </location>
</feature>
<feature type="region of interest" description="Disordered" evidence="1">
    <location>
        <begin position="501"/>
        <end position="528"/>
    </location>
</feature>
<feature type="compositionally biased region" description="Acidic residues" evidence="1">
    <location>
        <begin position="727"/>
        <end position="738"/>
    </location>
</feature>
<keyword evidence="6" id="KW-1185">Reference proteome</keyword>
<dbReference type="InterPro" id="IPR044926">
    <property type="entry name" value="RGS_subdomain_2"/>
</dbReference>
<dbReference type="OrthoDB" id="120967at2759"/>
<comment type="caution">
    <text evidence="5">The sequence shown here is derived from an EMBL/GenBank/DDBJ whole genome shotgun (WGS) entry which is preliminary data.</text>
</comment>
<feature type="domain" description="RGS" evidence="3">
    <location>
        <begin position="541"/>
        <end position="687"/>
    </location>
</feature>
<evidence type="ECO:0000313" key="5">
    <source>
        <dbReference type="EMBL" id="GMG40111.1"/>
    </source>
</evidence>
<feature type="region of interest" description="Disordered" evidence="1">
    <location>
        <begin position="1"/>
        <end position="76"/>
    </location>
</feature>
<dbReference type="PROSITE" id="PS51207">
    <property type="entry name" value="PXA"/>
    <property type="match status" value="1"/>
</dbReference>
<dbReference type="AlphaFoldDB" id="A0A9W6Z3U5"/>
<accession>A0A9W6Z3U5</accession>
<dbReference type="Pfam" id="PF00615">
    <property type="entry name" value="RGS"/>
    <property type="match status" value="1"/>
</dbReference>
<feature type="transmembrane region" description="Helical" evidence="2">
    <location>
        <begin position="87"/>
        <end position="107"/>
    </location>
</feature>
<dbReference type="InterPro" id="IPR003114">
    <property type="entry name" value="Phox_assoc"/>
</dbReference>
<dbReference type="InterPro" id="IPR016137">
    <property type="entry name" value="RGS"/>
</dbReference>
<protein>
    <submittedName>
        <fullName evidence="5">Unnamed protein product</fullName>
    </submittedName>
</protein>
<dbReference type="EMBL" id="BSXU01003455">
    <property type="protein sequence ID" value="GMG40111.1"/>
    <property type="molecule type" value="Genomic_DNA"/>
</dbReference>